<dbReference type="InterPro" id="IPR002035">
    <property type="entry name" value="VWF_A"/>
</dbReference>
<evidence type="ECO:0008006" key="6">
    <source>
        <dbReference type="Google" id="ProtNLM"/>
    </source>
</evidence>
<name>A0A401NZ26_SCYTO</name>
<gene>
    <name evidence="4" type="ORF">scyTo_0004909</name>
</gene>
<evidence type="ECO:0000313" key="4">
    <source>
        <dbReference type="EMBL" id="GCB66119.1"/>
    </source>
</evidence>
<dbReference type="SUPFAM" id="SSF53300">
    <property type="entry name" value="vWA-like"/>
    <property type="match status" value="1"/>
</dbReference>
<keyword evidence="5" id="KW-1185">Reference proteome</keyword>
<dbReference type="OMA" id="CKVLAPW"/>
<dbReference type="AlphaFoldDB" id="A0A401NZ26"/>
<dbReference type="Pfam" id="PF13768">
    <property type="entry name" value="VWA_3"/>
    <property type="match status" value="1"/>
</dbReference>
<evidence type="ECO:0000256" key="1">
    <source>
        <dbReference type="SAM" id="MobiDB-lite"/>
    </source>
</evidence>
<dbReference type="Gene3D" id="3.40.50.410">
    <property type="entry name" value="von Willebrand factor, type A domain"/>
    <property type="match status" value="1"/>
</dbReference>
<dbReference type="InterPro" id="IPR032770">
    <property type="entry name" value="DUF4537"/>
</dbReference>
<dbReference type="Pfam" id="PF15057">
    <property type="entry name" value="DUF4537"/>
    <property type="match status" value="1"/>
</dbReference>
<sequence length="722" mass="81695">MWSPRGQGEHPTAPSRILDTTSVQKGATMPVWCPSFFAGNSSNLFRDIKVKNVTFVLDTSESMNYKLEAVKHYLIQTLYTWAYTVNDCKFNIIAFSGKVAKYCDSLIDCSSRAVEKTIPWIKSLECKTGRNMQHALAVALDDPASDAVYLITDGIPDINPQEIYTMLTFAAKGRPVHTIYVMGSCSQPEVQEFLGKLSWQTGASFQAASLNRSGSIEQLIPIYQLNYSDLMRPYNSELKYCSMVAALNRDPYSPPGQLHVATPFSSRPYNWSTFHPRGIKIFTKGDLIDSNAGELIRGVRVLARRKDTGYYYLGRLGQEVEGYPGRFLVQFDKDKKTKQKAQSRLQETALHDLIHYEDGRRLAIGPGCKVLAPWEVGMDRYGPGTVLQGGEQRGLNSDHDGGEELIVNFWNGRTEQVPPGIAVWISVLLAERIILELQMTTTAKQKLLETYPDYPHIVPPGYRGLRSNIDVFEPVYQLRVVCEGRGLHTNCGQVLCWIPDNPTSYLSPDVMCTARSIASTNELKGEKIPGTKLCRLDRSQKVMEQLTQRDLPFQSNTLMKEKRLKPVEFDGREIKTSLERITDKKTLTCQSGNLVDMNRSKSTTIDRAVNKDCGLFNHHQSTKDRVKEKDTWKYRERIPSAPLQRKSGTLQPTSHTINYFPSVSFSGSVKQGVICDMDGQSLKPDYIEGELDGQNQILKKTEKQQERQDQKMKRQEKHWLKN</sequence>
<evidence type="ECO:0000259" key="3">
    <source>
        <dbReference type="Pfam" id="PF15057"/>
    </source>
</evidence>
<reference evidence="4 5" key="1">
    <citation type="journal article" date="2018" name="Nat. Ecol. Evol.">
        <title>Shark genomes provide insights into elasmobranch evolution and the origin of vertebrates.</title>
        <authorList>
            <person name="Hara Y"/>
            <person name="Yamaguchi K"/>
            <person name="Onimaru K"/>
            <person name="Kadota M"/>
            <person name="Koyanagi M"/>
            <person name="Keeley SD"/>
            <person name="Tatsumi K"/>
            <person name="Tanaka K"/>
            <person name="Motone F"/>
            <person name="Kageyama Y"/>
            <person name="Nozu R"/>
            <person name="Adachi N"/>
            <person name="Nishimura O"/>
            <person name="Nakagawa R"/>
            <person name="Tanegashima C"/>
            <person name="Kiyatake I"/>
            <person name="Matsumoto R"/>
            <person name="Murakumo K"/>
            <person name="Nishida K"/>
            <person name="Terakita A"/>
            <person name="Kuratani S"/>
            <person name="Sato K"/>
            <person name="Hyodo S Kuraku.S."/>
        </authorList>
    </citation>
    <scope>NUCLEOTIDE SEQUENCE [LARGE SCALE GENOMIC DNA]</scope>
</reference>
<dbReference type="PANTHER" id="PTHR14343">
    <property type="entry name" value="VWFA DOMAIN-CONTAINING PROTEIN"/>
    <property type="match status" value="1"/>
</dbReference>
<protein>
    <recommendedName>
        <fullName evidence="6">VWFA domain-containing protein</fullName>
    </recommendedName>
</protein>
<feature type="region of interest" description="Disordered" evidence="1">
    <location>
        <begin position="701"/>
        <end position="722"/>
    </location>
</feature>
<evidence type="ECO:0000259" key="2">
    <source>
        <dbReference type="Pfam" id="PF13768"/>
    </source>
</evidence>
<dbReference type="PANTHER" id="PTHR14343:SF5">
    <property type="entry name" value="DUF4537 DOMAIN-CONTAINING PROTEIN"/>
    <property type="match status" value="1"/>
</dbReference>
<comment type="caution">
    <text evidence="4">The sequence shown here is derived from an EMBL/GenBank/DDBJ whole genome shotgun (WGS) entry which is preliminary data.</text>
</comment>
<feature type="domain" description="DUF4537" evidence="3">
    <location>
        <begin position="299"/>
        <end position="426"/>
    </location>
</feature>
<dbReference type="OrthoDB" id="6241467at2759"/>
<organism evidence="4 5">
    <name type="scientific">Scyliorhinus torazame</name>
    <name type="common">Cloudy catshark</name>
    <name type="synonym">Catulus torazame</name>
    <dbReference type="NCBI Taxonomy" id="75743"/>
    <lineage>
        <taxon>Eukaryota</taxon>
        <taxon>Metazoa</taxon>
        <taxon>Chordata</taxon>
        <taxon>Craniata</taxon>
        <taxon>Vertebrata</taxon>
        <taxon>Chondrichthyes</taxon>
        <taxon>Elasmobranchii</taxon>
        <taxon>Galeomorphii</taxon>
        <taxon>Galeoidea</taxon>
        <taxon>Carcharhiniformes</taxon>
        <taxon>Scyliorhinidae</taxon>
        <taxon>Scyliorhinus</taxon>
    </lineage>
</organism>
<dbReference type="EMBL" id="BFAA01001481">
    <property type="protein sequence ID" value="GCB66119.1"/>
    <property type="molecule type" value="Genomic_DNA"/>
</dbReference>
<dbReference type="Proteomes" id="UP000288216">
    <property type="component" value="Unassembled WGS sequence"/>
</dbReference>
<proteinExistence type="predicted"/>
<dbReference type="InterPro" id="IPR036465">
    <property type="entry name" value="vWFA_dom_sf"/>
</dbReference>
<feature type="domain" description="VWFA" evidence="2">
    <location>
        <begin position="52"/>
        <end position="178"/>
    </location>
</feature>
<evidence type="ECO:0000313" key="5">
    <source>
        <dbReference type="Proteomes" id="UP000288216"/>
    </source>
</evidence>
<accession>A0A401NZ26</accession>